<accession>A0A3S3AFA5</accession>
<feature type="domain" description="UspA" evidence="1">
    <location>
        <begin position="3"/>
        <end position="128"/>
    </location>
</feature>
<keyword evidence="3" id="KW-1185">Reference proteome</keyword>
<dbReference type="RefSeq" id="WP_127946931.1">
    <property type="nucleotide sequence ID" value="NZ_RKLN01000003.1"/>
</dbReference>
<proteinExistence type="predicted"/>
<dbReference type="Pfam" id="PF00582">
    <property type="entry name" value="Usp"/>
    <property type="match status" value="1"/>
</dbReference>
<name>A0A3S3AFA5_9NOCA</name>
<dbReference type="CDD" id="cd00293">
    <property type="entry name" value="USP-like"/>
    <property type="match status" value="1"/>
</dbReference>
<gene>
    <name evidence="2" type="ORF">EF834_09290</name>
</gene>
<dbReference type="AlphaFoldDB" id="A0A3S3AFA5"/>
<evidence type="ECO:0000259" key="1">
    <source>
        <dbReference type="Pfam" id="PF00582"/>
    </source>
</evidence>
<sequence length="131" mass="14130">MAIAVAFSDTPESRWAVVHAAREAMRRREQLLVLQIVDDKSTTAQADAARTAVQCVLDEGGVGESPWELRTSEHSGDPVGALVDLIADSGAGLFVAGGRRMTPIGKFLLERSLQRLLLEVDVPVLVVKQPQ</sequence>
<evidence type="ECO:0000313" key="2">
    <source>
        <dbReference type="EMBL" id="RVW03333.1"/>
    </source>
</evidence>
<comment type="caution">
    <text evidence="2">The sequence shown here is derived from an EMBL/GenBank/DDBJ whole genome shotgun (WGS) entry which is preliminary data.</text>
</comment>
<dbReference type="InterPro" id="IPR006016">
    <property type="entry name" value="UspA"/>
</dbReference>
<protein>
    <submittedName>
        <fullName evidence="2">Universal stress protein</fullName>
    </submittedName>
</protein>
<dbReference type="Proteomes" id="UP000284333">
    <property type="component" value="Unassembled WGS sequence"/>
</dbReference>
<dbReference type="OrthoDB" id="5419113at2"/>
<organism evidence="2 3">
    <name type="scientific">Rhodococcus spongiicola</name>
    <dbReference type="NCBI Taxonomy" id="2487352"/>
    <lineage>
        <taxon>Bacteria</taxon>
        <taxon>Bacillati</taxon>
        <taxon>Actinomycetota</taxon>
        <taxon>Actinomycetes</taxon>
        <taxon>Mycobacteriales</taxon>
        <taxon>Nocardiaceae</taxon>
        <taxon>Rhodococcus</taxon>
    </lineage>
</organism>
<dbReference type="Gene3D" id="3.40.50.620">
    <property type="entry name" value="HUPs"/>
    <property type="match status" value="1"/>
</dbReference>
<dbReference type="EMBL" id="RKLN01000003">
    <property type="protein sequence ID" value="RVW03333.1"/>
    <property type="molecule type" value="Genomic_DNA"/>
</dbReference>
<reference evidence="2 3" key="1">
    <citation type="submission" date="2018-11" db="EMBL/GenBank/DDBJ databases">
        <title>Rhodococcus spongicola sp. nov. and Rhodococcus xishaensis sp. nov. from marine sponges.</title>
        <authorList>
            <person name="Li L."/>
            <person name="Lin H.W."/>
        </authorList>
    </citation>
    <scope>NUCLEOTIDE SEQUENCE [LARGE SCALE GENOMIC DNA]</scope>
    <source>
        <strain evidence="2 3">LHW50502</strain>
    </source>
</reference>
<dbReference type="SUPFAM" id="SSF52402">
    <property type="entry name" value="Adenine nucleotide alpha hydrolases-like"/>
    <property type="match status" value="1"/>
</dbReference>
<evidence type="ECO:0000313" key="3">
    <source>
        <dbReference type="Proteomes" id="UP000284333"/>
    </source>
</evidence>
<dbReference type="InterPro" id="IPR014729">
    <property type="entry name" value="Rossmann-like_a/b/a_fold"/>
</dbReference>